<sequence>MTPYQPSYLIGYHACDKEIGMRILQGNDDLNSSTNPWDWLGHGAYFWEQDVMRAAQYAYETAAGMQRNKNGIKVPFVLGAIIDPGNCLNLVESRAMPVLSRAYEMINNIYHLSGKLLPTNKEKIRFLDCAVMNYVHVMNQQEHRPPYDTIRCAFPEGEAIYPGSMISSRLHIQICVCNPACIKGFFVPRPITEYSSHLKTA</sequence>
<dbReference type="EMBL" id="WVHS01000001">
    <property type="protein sequence ID" value="MXV14416.1"/>
    <property type="molecule type" value="Genomic_DNA"/>
</dbReference>
<name>A0A7K1XV81_9SPHI</name>
<dbReference type="SUPFAM" id="SSF56399">
    <property type="entry name" value="ADP-ribosylation"/>
    <property type="match status" value="1"/>
</dbReference>
<keyword evidence="2" id="KW-1185">Reference proteome</keyword>
<reference evidence="1 2" key="1">
    <citation type="submission" date="2019-11" db="EMBL/GenBank/DDBJ databases">
        <title>Pedobacter sp. HMF7056 Genome sequencing and assembly.</title>
        <authorList>
            <person name="Kang H."/>
            <person name="Kim H."/>
            <person name="Joh K."/>
        </authorList>
    </citation>
    <scope>NUCLEOTIDE SEQUENCE [LARGE SCALE GENOMIC DNA]</scope>
    <source>
        <strain evidence="1 2">HMF7056</strain>
    </source>
</reference>
<proteinExistence type="predicted"/>
<organism evidence="1 2">
    <name type="scientific">Hufsiella ginkgonis</name>
    <dbReference type="NCBI Taxonomy" id="2695274"/>
    <lineage>
        <taxon>Bacteria</taxon>
        <taxon>Pseudomonadati</taxon>
        <taxon>Bacteroidota</taxon>
        <taxon>Sphingobacteriia</taxon>
        <taxon>Sphingobacteriales</taxon>
        <taxon>Sphingobacteriaceae</taxon>
        <taxon>Hufsiella</taxon>
    </lineage>
</organism>
<accession>A0A7K1XV81</accession>
<protein>
    <submittedName>
        <fullName evidence="1">Uncharacterized protein</fullName>
    </submittedName>
</protein>
<dbReference type="Proteomes" id="UP000451233">
    <property type="component" value="Unassembled WGS sequence"/>
</dbReference>
<evidence type="ECO:0000313" key="2">
    <source>
        <dbReference type="Proteomes" id="UP000451233"/>
    </source>
</evidence>
<gene>
    <name evidence="1" type="ORF">GS398_03835</name>
</gene>
<dbReference type="RefSeq" id="WP_160905390.1">
    <property type="nucleotide sequence ID" value="NZ_WVHS01000001.1"/>
</dbReference>
<evidence type="ECO:0000313" key="1">
    <source>
        <dbReference type="EMBL" id="MXV14416.1"/>
    </source>
</evidence>
<comment type="caution">
    <text evidence="1">The sequence shown here is derived from an EMBL/GenBank/DDBJ whole genome shotgun (WGS) entry which is preliminary data.</text>
</comment>
<dbReference type="AlphaFoldDB" id="A0A7K1XV81"/>